<dbReference type="Proteomes" id="UP001603857">
    <property type="component" value="Unassembled WGS sequence"/>
</dbReference>
<proteinExistence type="predicted"/>
<feature type="compositionally biased region" description="Basic residues" evidence="1">
    <location>
        <begin position="106"/>
        <end position="116"/>
    </location>
</feature>
<keyword evidence="2" id="KW-0732">Signal</keyword>
<reference evidence="3 4" key="1">
    <citation type="submission" date="2024-08" db="EMBL/GenBank/DDBJ databases">
        <title>Insights into the chromosomal genome structure of Flemingia macrophylla.</title>
        <authorList>
            <person name="Ding Y."/>
            <person name="Zhao Y."/>
            <person name="Bi W."/>
            <person name="Wu M."/>
            <person name="Zhao G."/>
            <person name="Gong Y."/>
            <person name="Li W."/>
            <person name="Zhang P."/>
        </authorList>
    </citation>
    <scope>NUCLEOTIDE SEQUENCE [LARGE SCALE GENOMIC DNA]</scope>
    <source>
        <strain evidence="3">DYQJB</strain>
        <tissue evidence="3">Leaf</tissue>
    </source>
</reference>
<dbReference type="PANTHER" id="PTHR34961">
    <property type="entry name" value="TRANSMEMBRANE PROTEIN"/>
    <property type="match status" value="1"/>
</dbReference>
<keyword evidence="4" id="KW-1185">Reference proteome</keyword>
<organism evidence="3 4">
    <name type="scientific">Flemingia macrophylla</name>
    <dbReference type="NCBI Taxonomy" id="520843"/>
    <lineage>
        <taxon>Eukaryota</taxon>
        <taxon>Viridiplantae</taxon>
        <taxon>Streptophyta</taxon>
        <taxon>Embryophyta</taxon>
        <taxon>Tracheophyta</taxon>
        <taxon>Spermatophyta</taxon>
        <taxon>Magnoliopsida</taxon>
        <taxon>eudicotyledons</taxon>
        <taxon>Gunneridae</taxon>
        <taxon>Pentapetalae</taxon>
        <taxon>rosids</taxon>
        <taxon>fabids</taxon>
        <taxon>Fabales</taxon>
        <taxon>Fabaceae</taxon>
        <taxon>Papilionoideae</taxon>
        <taxon>50 kb inversion clade</taxon>
        <taxon>NPAAA clade</taxon>
        <taxon>indigoferoid/millettioid clade</taxon>
        <taxon>Phaseoleae</taxon>
        <taxon>Flemingia</taxon>
    </lineage>
</organism>
<comment type="caution">
    <text evidence="3">The sequence shown here is derived from an EMBL/GenBank/DDBJ whole genome shotgun (WGS) entry which is preliminary data.</text>
</comment>
<name>A0ABD1MPX3_9FABA</name>
<feature type="signal peptide" evidence="2">
    <location>
        <begin position="1"/>
        <end position="21"/>
    </location>
</feature>
<sequence length="134" mass="15281">MSTAYLVLLFFLCISLQESCARHLSPLNKKLEEKSHFSIKGDDNKNGFDSPKQVNEGNHKTETQLVGDYEKQRNRRSSNHRVNKTSIGKASGALQKSLVSVSWRVPHNKKKPRQKHPGFDLDYSPPKTHPPHHN</sequence>
<feature type="compositionally biased region" description="Basic residues" evidence="1">
    <location>
        <begin position="73"/>
        <end position="83"/>
    </location>
</feature>
<dbReference type="EMBL" id="JBGMDY010000004">
    <property type="protein sequence ID" value="KAL2337562.1"/>
    <property type="molecule type" value="Genomic_DNA"/>
</dbReference>
<protein>
    <submittedName>
        <fullName evidence="3">Uncharacterized protein</fullName>
    </submittedName>
</protein>
<dbReference type="InterPro" id="IPR053313">
    <property type="entry name" value="RGF"/>
</dbReference>
<evidence type="ECO:0000313" key="3">
    <source>
        <dbReference type="EMBL" id="KAL2337562.1"/>
    </source>
</evidence>
<accession>A0ABD1MPX3</accession>
<feature type="chain" id="PRO_5044861255" evidence="2">
    <location>
        <begin position="22"/>
        <end position="134"/>
    </location>
</feature>
<gene>
    <name evidence="3" type="ORF">Fmac_012008</name>
</gene>
<evidence type="ECO:0000313" key="4">
    <source>
        <dbReference type="Proteomes" id="UP001603857"/>
    </source>
</evidence>
<dbReference type="PANTHER" id="PTHR34961:SF1">
    <property type="entry name" value="ROOT MERISTEM GROWTH FACTOR 10"/>
    <property type="match status" value="1"/>
</dbReference>
<dbReference type="AlphaFoldDB" id="A0ABD1MPX3"/>
<evidence type="ECO:0000256" key="2">
    <source>
        <dbReference type="SAM" id="SignalP"/>
    </source>
</evidence>
<evidence type="ECO:0000256" key="1">
    <source>
        <dbReference type="SAM" id="MobiDB-lite"/>
    </source>
</evidence>
<feature type="region of interest" description="Disordered" evidence="1">
    <location>
        <begin position="38"/>
        <end position="134"/>
    </location>
</feature>
<feature type="compositionally biased region" description="Basic and acidic residues" evidence="1">
    <location>
        <begin position="57"/>
        <end position="72"/>
    </location>
</feature>